<keyword evidence="2 3" id="KW-0808">Transferase</keyword>
<dbReference type="InterPro" id="IPR003673">
    <property type="entry name" value="CoA-Trfase_fam_III"/>
</dbReference>
<gene>
    <name evidence="3" type="ORF">ACFYXQ_45635</name>
</gene>
<proteinExistence type="inferred from homology"/>
<dbReference type="EMBL" id="JBIAQY010000036">
    <property type="protein sequence ID" value="MFF3575043.1"/>
    <property type="molecule type" value="Genomic_DNA"/>
</dbReference>
<dbReference type="InterPro" id="IPR050509">
    <property type="entry name" value="CoA-transferase_III"/>
</dbReference>
<organism evidence="3 4">
    <name type="scientific">Nocardia jiangxiensis</name>
    <dbReference type="NCBI Taxonomy" id="282685"/>
    <lineage>
        <taxon>Bacteria</taxon>
        <taxon>Bacillati</taxon>
        <taxon>Actinomycetota</taxon>
        <taxon>Actinomycetes</taxon>
        <taxon>Mycobacteriales</taxon>
        <taxon>Nocardiaceae</taxon>
        <taxon>Nocardia</taxon>
    </lineage>
</organism>
<protein>
    <submittedName>
        <fullName evidence="3">CaiB/BaiF CoA transferase family protein</fullName>
    </submittedName>
</protein>
<accession>A0ABW6SFE7</accession>
<evidence type="ECO:0000256" key="1">
    <source>
        <dbReference type="ARBA" id="ARBA00008383"/>
    </source>
</evidence>
<dbReference type="PANTHER" id="PTHR48228:SF6">
    <property type="entry name" value="L-CARNITINE COA-TRANSFERASE"/>
    <property type="match status" value="1"/>
</dbReference>
<dbReference type="InterPro" id="IPR044855">
    <property type="entry name" value="CoA-Trfase_III_dom3_sf"/>
</dbReference>
<dbReference type="SUPFAM" id="SSF89796">
    <property type="entry name" value="CoA-transferase family III (CaiB/BaiF)"/>
    <property type="match status" value="2"/>
</dbReference>
<sequence>MTSRQQSAGIDPLPLSEVRVIELTDGSGETAARLLADMGADVVRVEPATGALSRTQQPLFGEMSIYFETHNLNKRGVALDLTHPSGQNHFQRLVQSAHILIEGLGTAGLEELGIHLGSLRHRFPGLVTVSISDFGRSGPYRTWVGTDAVHYALSSLLSRSGLPGRPPLLPPGAMATESAALTAAWAAILAYYNRLHSGVGDDIDVSVLESTVQIIDPGFGMAGSAAGGMPTSDEPRGRPDVGHRYPIFACADGYVRLCILSPRQWRGVFEWLGRPAALSDPALERLEERYSIAAQLYSIISDFIAPKTRDAVVAEGQQFGIPCTALLDIGEVFEAEHYRARDTFVDINTAQGVLRVPNGLIEFDGRRMGVRTPAPGHGEHNTEILTALAELETAEFPSRMPKRQRRPLEGIRVLDLGVIVAGGEVGRLLADMGAEVIKIESSLFPDGSRQSTTGDLVSPVVARGHRNKQSIGINLRSVAGRQLMKQLVATSDVILSNFKPGTMDKLGLSYAELARVNPRIVVARSSAFGPEGPWSGRLGYGPLVRAATGLSALWRYDDGVDSFSDTATTYPDHASARVAALGVVSLLIRRRRTGRGGRVDIAQAEVILSQSADLLALEFLLPGSAVRSRDGRAADAPRGVYAASGDDEWLVIDIRDSTDWQRLVECLGHPSLARDPRFDRAERRVANRTIIDGLVTRWTTTRTSREATEVLQRAGVPAGMVLRVADLLDDEHLLDRGAFTVASHPLVDRLLPSENTPGHFTNIPDVELRPAPLLGQQTREIAERLLNLAPDQINELLAAGVLEENVPPSANHDAYIA</sequence>
<evidence type="ECO:0000313" key="3">
    <source>
        <dbReference type="EMBL" id="MFF3575043.1"/>
    </source>
</evidence>
<dbReference type="PANTHER" id="PTHR48228">
    <property type="entry name" value="SUCCINYL-COA--D-CITRAMALATE COA-TRANSFERASE"/>
    <property type="match status" value="1"/>
</dbReference>
<dbReference type="RefSeq" id="WP_387407060.1">
    <property type="nucleotide sequence ID" value="NZ_JBIAQY010000036.1"/>
</dbReference>
<evidence type="ECO:0000313" key="4">
    <source>
        <dbReference type="Proteomes" id="UP001601992"/>
    </source>
</evidence>
<dbReference type="Gene3D" id="3.40.50.10540">
    <property type="entry name" value="Crotonobetainyl-coa:carnitine coa-transferase, domain 1"/>
    <property type="match status" value="2"/>
</dbReference>
<keyword evidence="4" id="KW-1185">Reference proteome</keyword>
<comment type="caution">
    <text evidence="3">The sequence shown here is derived from an EMBL/GenBank/DDBJ whole genome shotgun (WGS) entry which is preliminary data.</text>
</comment>
<comment type="similarity">
    <text evidence="1">Belongs to the CoA-transferase III family.</text>
</comment>
<dbReference type="InterPro" id="IPR023606">
    <property type="entry name" value="CoA-Trfase_III_dom_1_sf"/>
</dbReference>
<dbReference type="Proteomes" id="UP001601992">
    <property type="component" value="Unassembled WGS sequence"/>
</dbReference>
<evidence type="ECO:0000256" key="2">
    <source>
        <dbReference type="ARBA" id="ARBA00022679"/>
    </source>
</evidence>
<name>A0ABW6SFE7_9NOCA</name>
<reference evidence="3 4" key="1">
    <citation type="submission" date="2024-10" db="EMBL/GenBank/DDBJ databases">
        <title>The Natural Products Discovery Center: Release of the First 8490 Sequenced Strains for Exploring Actinobacteria Biosynthetic Diversity.</title>
        <authorList>
            <person name="Kalkreuter E."/>
            <person name="Kautsar S.A."/>
            <person name="Yang D."/>
            <person name="Bader C.D."/>
            <person name="Teijaro C.N."/>
            <person name="Fluegel L."/>
            <person name="Davis C.M."/>
            <person name="Simpson J.R."/>
            <person name="Lauterbach L."/>
            <person name="Steele A.D."/>
            <person name="Gui C."/>
            <person name="Meng S."/>
            <person name="Li G."/>
            <person name="Viehrig K."/>
            <person name="Ye F."/>
            <person name="Su P."/>
            <person name="Kiefer A.F."/>
            <person name="Nichols A."/>
            <person name="Cepeda A.J."/>
            <person name="Yan W."/>
            <person name="Fan B."/>
            <person name="Jiang Y."/>
            <person name="Adhikari A."/>
            <person name="Zheng C.-J."/>
            <person name="Schuster L."/>
            <person name="Cowan T.M."/>
            <person name="Smanski M.J."/>
            <person name="Chevrette M.G."/>
            <person name="De Carvalho L.P.S."/>
            <person name="Shen B."/>
        </authorList>
    </citation>
    <scope>NUCLEOTIDE SEQUENCE [LARGE SCALE GENOMIC DNA]</scope>
    <source>
        <strain evidence="3 4">NPDC002593</strain>
    </source>
</reference>
<dbReference type="Gene3D" id="3.30.1540.10">
    <property type="entry name" value="formyl-coa transferase, domain 3"/>
    <property type="match status" value="2"/>
</dbReference>
<dbReference type="Pfam" id="PF02515">
    <property type="entry name" value="CoA_transf_3"/>
    <property type="match status" value="2"/>
</dbReference>
<dbReference type="GO" id="GO:0016740">
    <property type="term" value="F:transferase activity"/>
    <property type="evidence" value="ECO:0007669"/>
    <property type="project" value="UniProtKB-KW"/>
</dbReference>